<comment type="caution">
    <text evidence="1">The sequence shown here is derived from an EMBL/GenBank/DDBJ whole genome shotgun (WGS) entry which is preliminary data.</text>
</comment>
<gene>
    <name evidence="1" type="ORF">LTR97_001093</name>
</gene>
<name>A0AAN7WGU5_9PEZI</name>
<accession>A0AAN7WGU5</accession>
<sequence>MALTFLDLPPELRDVVYSMCFAEYASCSHGGCFQADEVPTTTGPWCPAIESLQADPDGYGELGDVDNADDNEIAEMLQRMYATAATRRMEQAHYSDHPPDYGEGNPINLLHVNRTVRQGASEVFLRTMPINFRLPQVDIAAFTRRWRQADPEKQVRSIIVNWKPTHWEGEAPQNLLMNVTLRLLTRTFPKVTRVEVWFGRDDPTSYYHALKQHLPGFSQLKEVEINDGDPLRVQRLYDGYRKPWLPNVASITLSSQLLKSRVPSEVEEMDDWAEDGSSEW</sequence>
<organism evidence="1 2">
    <name type="scientific">Elasticomyces elasticus</name>
    <dbReference type="NCBI Taxonomy" id="574655"/>
    <lineage>
        <taxon>Eukaryota</taxon>
        <taxon>Fungi</taxon>
        <taxon>Dikarya</taxon>
        <taxon>Ascomycota</taxon>
        <taxon>Pezizomycotina</taxon>
        <taxon>Dothideomycetes</taxon>
        <taxon>Dothideomycetidae</taxon>
        <taxon>Mycosphaerellales</taxon>
        <taxon>Teratosphaeriaceae</taxon>
        <taxon>Elasticomyces</taxon>
    </lineage>
</organism>
<reference evidence="1" key="1">
    <citation type="submission" date="2023-08" db="EMBL/GenBank/DDBJ databases">
        <title>Black Yeasts Isolated from many extreme environments.</title>
        <authorList>
            <person name="Coleine C."/>
            <person name="Stajich J.E."/>
            <person name="Selbmann L."/>
        </authorList>
    </citation>
    <scope>NUCLEOTIDE SEQUENCE</scope>
    <source>
        <strain evidence="1">CCFEE 5810</strain>
    </source>
</reference>
<proteinExistence type="predicted"/>
<dbReference type="EMBL" id="JAVRQU010000002">
    <property type="protein sequence ID" value="KAK5706107.1"/>
    <property type="molecule type" value="Genomic_DNA"/>
</dbReference>
<protein>
    <submittedName>
        <fullName evidence="1">Uncharacterized protein</fullName>
    </submittedName>
</protein>
<dbReference type="Proteomes" id="UP001310594">
    <property type="component" value="Unassembled WGS sequence"/>
</dbReference>
<dbReference type="AlphaFoldDB" id="A0AAN7WGU5"/>
<evidence type="ECO:0000313" key="1">
    <source>
        <dbReference type="EMBL" id="KAK5706107.1"/>
    </source>
</evidence>
<evidence type="ECO:0000313" key="2">
    <source>
        <dbReference type="Proteomes" id="UP001310594"/>
    </source>
</evidence>